<dbReference type="Proteomes" id="UP000438429">
    <property type="component" value="Unassembled WGS sequence"/>
</dbReference>
<proteinExistence type="predicted"/>
<evidence type="ECO:0000313" key="2">
    <source>
        <dbReference type="Proteomes" id="UP000438429"/>
    </source>
</evidence>
<dbReference type="AlphaFoldDB" id="A0A6A4SFR7"/>
<evidence type="ECO:0000313" key="1">
    <source>
        <dbReference type="EMBL" id="KAF0033996.1"/>
    </source>
</evidence>
<protein>
    <submittedName>
        <fullName evidence="1">Uncharacterized protein</fullName>
    </submittedName>
</protein>
<gene>
    <name evidence="1" type="ORF">F2P81_014062</name>
</gene>
<accession>A0A6A4SFR7</accession>
<dbReference type="EMBL" id="VEVO01000012">
    <property type="protein sequence ID" value="KAF0033996.1"/>
    <property type="molecule type" value="Genomic_DNA"/>
</dbReference>
<sequence length="186" mass="20740">MSLVTPVYELLYIILYYNIYYKHGCRARSIRDIHLVSSDIFPKTSAARQAQTTQIGIIFFPETEQTSSFDYSAVVAEVCCAASGATPDCDVKIGRHALDHSSTSPQPGSSSWINVVDDNDDGDKTVRCNDEIGRRPFCRYYHWILPNAIMAEKCMASSYCLISAASSIILSLYQANVTSRAIQQKF</sequence>
<comment type="caution">
    <text evidence="1">The sequence shown here is derived from an EMBL/GenBank/DDBJ whole genome shotgun (WGS) entry which is preliminary data.</text>
</comment>
<name>A0A6A4SFR7_SCOMX</name>
<reference evidence="1 2" key="1">
    <citation type="submission" date="2019-06" db="EMBL/GenBank/DDBJ databases">
        <title>Draft genomes of female and male turbot (Scophthalmus maximus).</title>
        <authorList>
            <person name="Xu H."/>
            <person name="Xu X.-W."/>
            <person name="Shao C."/>
            <person name="Chen S."/>
        </authorList>
    </citation>
    <scope>NUCLEOTIDE SEQUENCE [LARGE SCALE GENOMIC DNA]</scope>
    <source>
        <strain evidence="1">Ysfricsl-2016a</strain>
        <tissue evidence="1">Blood</tissue>
    </source>
</reference>
<organism evidence="1 2">
    <name type="scientific">Scophthalmus maximus</name>
    <name type="common">Turbot</name>
    <name type="synonym">Psetta maxima</name>
    <dbReference type="NCBI Taxonomy" id="52904"/>
    <lineage>
        <taxon>Eukaryota</taxon>
        <taxon>Metazoa</taxon>
        <taxon>Chordata</taxon>
        <taxon>Craniata</taxon>
        <taxon>Vertebrata</taxon>
        <taxon>Euteleostomi</taxon>
        <taxon>Actinopterygii</taxon>
        <taxon>Neopterygii</taxon>
        <taxon>Teleostei</taxon>
        <taxon>Neoteleostei</taxon>
        <taxon>Acanthomorphata</taxon>
        <taxon>Carangaria</taxon>
        <taxon>Pleuronectiformes</taxon>
        <taxon>Pleuronectoidei</taxon>
        <taxon>Scophthalmidae</taxon>
        <taxon>Scophthalmus</taxon>
    </lineage>
</organism>